<feature type="binding site" evidence="15">
    <location>
        <position position="115"/>
    </location>
    <ligand>
        <name>S-adenosyl-L-methionine</name>
        <dbReference type="ChEBI" id="CHEBI:59789"/>
    </ligand>
</feature>
<evidence type="ECO:0000256" key="1">
    <source>
        <dbReference type="ARBA" id="ARBA00002634"/>
    </source>
</evidence>
<evidence type="ECO:0000256" key="4">
    <source>
        <dbReference type="ARBA" id="ARBA00011738"/>
    </source>
</evidence>
<gene>
    <name evidence="15 18" type="primary">trmD</name>
    <name evidence="18" type="ORF">ACFO4R_10485</name>
</gene>
<dbReference type="Proteomes" id="UP001595916">
    <property type="component" value="Unassembled WGS sequence"/>
</dbReference>
<evidence type="ECO:0000256" key="8">
    <source>
        <dbReference type="ARBA" id="ARBA00022603"/>
    </source>
</evidence>
<proteinExistence type="inferred from homology"/>
<dbReference type="Gene3D" id="3.40.1280.10">
    <property type="match status" value="1"/>
</dbReference>
<evidence type="ECO:0000256" key="16">
    <source>
        <dbReference type="RuleBase" id="RU003464"/>
    </source>
</evidence>
<evidence type="ECO:0000256" key="15">
    <source>
        <dbReference type="HAMAP-Rule" id="MF_00605"/>
    </source>
</evidence>
<evidence type="ECO:0000256" key="2">
    <source>
        <dbReference type="ARBA" id="ARBA00004496"/>
    </source>
</evidence>
<keyword evidence="8 15" id="KW-0489">Methyltransferase</keyword>
<dbReference type="InterPro" id="IPR023148">
    <property type="entry name" value="tRNA_m1G_MeTrfase_C_sf"/>
</dbReference>
<dbReference type="PANTHER" id="PTHR46417">
    <property type="entry name" value="TRNA (GUANINE-N(1)-)-METHYLTRANSFERASE"/>
    <property type="match status" value="1"/>
</dbReference>
<keyword evidence="11 15" id="KW-0819">tRNA processing</keyword>
<dbReference type="InterPro" id="IPR029026">
    <property type="entry name" value="tRNA_m1G_MTases_N"/>
</dbReference>
<evidence type="ECO:0000256" key="11">
    <source>
        <dbReference type="ARBA" id="ARBA00022694"/>
    </source>
</evidence>
<evidence type="ECO:0000313" key="18">
    <source>
        <dbReference type="EMBL" id="MFC4805497.1"/>
    </source>
</evidence>
<evidence type="ECO:0000256" key="12">
    <source>
        <dbReference type="ARBA" id="ARBA00029736"/>
    </source>
</evidence>
<comment type="catalytic activity">
    <reaction evidence="14 15 16">
        <text>guanosine(37) in tRNA + S-adenosyl-L-methionine = N(1)-methylguanosine(37) in tRNA + S-adenosyl-L-homocysteine + H(+)</text>
        <dbReference type="Rhea" id="RHEA:36899"/>
        <dbReference type="Rhea" id="RHEA-COMP:10145"/>
        <dbReference type="Rhea" id="RHEA-COMP:10147"/>
        <dbReference type="ChEBI" id="CHEBI:15378"/>
        <dbReference type="ChEBI" id="CHEBI:57856"/>
        <dbReference type="ChEBI" id="CHEBI:59789"/>
        <dbReference type="ChEBI" id="CHEBI:73542"/>
        <dbReference type="ChEBI" id="CHEBI:74269"/>
        <dbReference type="EC" id="2.1.1.228"/>
    </reaction>
</comment>
<comment type="similarity">
    <text evidence="3 15 16">Belongs to the RNA methyltransferase TrmD family.</text>
</comment>
<dbReference type="Pfam" id="PF01746">
    <property type="entry name" value="tRNA_m1G_MT"/>
    <property type="match status" value="1"/>
</dbReference>
<feature type="binding site" evidence="15">
    <location>
        <begin position="135"/>
        <end position="140"/>
    </location>
    <ligand>
        <name>S-adenosyl-L-methionine</name>
        <dbReference type="ChEBI" id="CHEBI:59789"/>
    </ligand>
</feature>
<dbReference type="HAMAP" id="MF_00605">
    <property type="entry name" value="TrmD"/>
    <property type="match status" value="1"/>
</dbReference>
<comment type="subcellular location">
    <subcellularLocation>
        <location evidence="2 15 16">Cytoplasm</location>
    </subcellularLocation>
</comment>
<keyword evidence="10 15" id="KW-0949">S-adenosyl-L-methionine</keyword>
<dbReference type="InterPro" id="IPR029028">
    <property type="entry name" value="Alpha/beta_knot_MTases"/>
</dbReference>
<evidence type="ECO:0000256" key="3">
    <source>
        <dbReference type="ARBA" id="ARBA00007630"/>
    </source>
</evidence>
<evidence type="ECO:0000256" key="13">
    <source>
        <dbReference type="ARBA" id="ARBA00033392"/>
    </source>
</evidence>
<feature type="domain" description="tRNA methyltransferase TRMD/TRM10-type" evidence="17">
    <location>
        <begin position="1"/>
        <end position="227"/>
    </location>
</feature>
<dbReference type="NCBIfam" id="TIGR00088">
    <property type="entry name" value="trmD"/>
    <property type="match status" value="1"/>
</dbReference>
<accession>A0ABV9QM69</accession>
<dbReference type="CDD" id="cd18080">
    <property type="entry name" value="TrmD-like"/>
    <property type="match status" value="1"/>
</dbReference>
<dbReference type="PANTHER" id="PTHR46417:SF1">
    <property type="entry name" value="TRNA (GUANINE-N(1)-)-METHYLTRANSFERASE"/>
    <property type="match status" value="1"/>
</dbReference>
<comment type="function">
    <text evidence="1 15 16">Specifically methylates guanosine-37 in various tRNAs.</text>
</comment>
<reference evidence="19" key="1">
    <citation type="journal article" date="2019" name="Int. J. Syst. Evol. Microbiol.">
        <title>The Global Catalogue of Microorganisms (GCM) 10K type strain sequencing project: providing services to taxonomists for standard genome sequencing and annotation.</title>
        <authorList>
            <consortium name="The Broad Institute Genomics Platform"/>
            <consortium name="The Broad Institute Genome Sequencing Center for Infectious Disease"/>
            <person name="Wu L."/>
            <person name="Ma J."/>
        </authorList>
    </citation>
    <scope>NUCLEOTIDE SEQUENCE [LARGE SCALE GENOMIC DNA]</scope>
    <source>
        <strain evidence="19">CCUG 46385</strain>
    </source>
</reference>
<dbReference type="EMBL" id="JBHSHL010000051">
    <property type="protein sequence ID" value="MFC4805497.1"/>
    <property type="molecule type" value="Genomic_DNA"/>
</dbReference>
<evidence type="ECO:0000256" key="14">
    <source>
        <dbReference type="ARBA" id="ARBA00047783"/>
    </source>
</evidence>
<dbReference type="GO" id="GO:0052906">
    <property type="term" value="F:tRNA (guanine(37)-N1)-methyltransferase activity"/>
    <property type="evidence" value="ECO:0007669"/>
    <property type="project" value="UniProtKB-EC"/>
</dbReference>
<dbReference type="GO" id="GO:0032259">
    <property type="term" value="P:methylation"/>
    <property type="evidence" value="ECO:0007669"/>
    <property type="project" value="UniProtKB-KW"/>
</dbReference>
<dbReference type="Gene3D" id="1.10.1270.20">
    <property type="entry name" value="tRNA(m1g37)methyltransferase, domain 2"/>
    <property type="match status" value="1"/>
</dbReference>
<dbReference type="InterPro" id="IPR002649">
    <property type="entry name" value="tRNA_m1G_MeTrfase_TrmD"/>
</dbReference>
<evidence type="ECO:0000256" key="6">
    <source>
        <dbReference type="ARBA" id="ARBA00014679"/>
    </source>
</evidence>
<keyword evidence="7 15" id="KW-0963">Cytoplasm</keyword>
<comment type="caution">
    <text evidence="18">The sequence shown here is derived from an EMBL/GenBank/DDBJ whole genome shotgun (WGS) entry which is preliminary data.</text>
</comment>
<protein>
    <recommendedName>
        <fullName evidence="6 15">tRNA (guanine-N(1)-)-methyltransferase</fullName>
        <ecNumber evidence="5 15">2.1.1.228</ecNumber>
    </recommendedName>
    <alternativeName>
        <fullName evidence="12 15">M1G-methyltransferase</fullName>
    </alternativeName>
    <alternativeName>
        <fullName evidence="13 15">tRNA [GM37] methyltransferase</fullName>
    </alternativeName>
</protein>
<evidence type="ECO:0000313" key="19">
    <source>
        <dbReference type="Proteomes" id="UP001595916"/>
    </source>
</evidence>
<evidence type="ECO:0000256" key="7">
    <source>
        <dbReference type="ARBA" id="ARBA00022490"/>
    </source>
</evidence>
<organism evidence="18 19">
    <name type="scientific">Filifactor villosus</name>
    <dbReference type="NCBI Taxonomy" id="29374"/>
    <lineage>
        <taxon>Bacteria</taxon>
        <taxon>Bacillati</taxon>
        <taxon>Bacillota</taxon>
        <taxon>Clostridia</taxon>
        <taxon>Peptostreptococcales</taxon>
        <taxon>Filifactoraceae</taxon>
        <taxon>Filifactor</taxon>
    </lineage>
</organism>
<dbReference type="InterPro" id="IPR016009">
    <property type="entry name" value="tRNA_MeTrfase_TRMD/TRM10"/>
</dbReference>
<keyword evidence="19" id="KW-1185">Reference proteome</keyword>
<comment type="subunit">
    <text evidence="4 15 16">Homodimer.</text>
</comment>
<dbReference type="SUPFAM" id="SSF75217">
    <property type="entry name" value="alpha/beta knot"/>
    <property type="match status" value="1"/>
</dbReference>
<evidence type="ECO:0000259" key="17">
    <source>
        <dbReference type="Pfam" id="PF01746"/>
    </source>
</evidence>
<dbReference type="EC" id="2.1.1.228" evidence="5 15"/>
<evidence type="ECO:0000256" key="5">
    <source>
        <dbReference type="ARBA" id="ARBA00012807"/>
    </source>
</evidence>
<keyword evidence="9 15" id="KW-0808">Transferase</keyword>
<sequence>MKFHIMTLFPDVIRSYTDESILKLAQEKGMIEVSCYNIRDFSTNKHRKTDDYPFGGGQGMVMTVQPIYDCFRHILSLIPEGETFRTLYLSPRGRTHTQKKAMELSSFDNLILLCGHYEGIDERAIELLSAEEISIGDYVLTGGELGALVLIDSISRMVEGVLSSTESYQEESFYNSLLEYPQYTRPREFLSLEVPEVLLSGNHKNIDEWRREESLKKTLRNRPDLLERANITEKEREKIEVWKKESKLLRTDNEEGKKL</sequence>
<dbReference type="PIRSF" id="PIRSF000386">
    <property type="entry name" value="tRNA_mtase"/>
    <property type="match status" value="1"/>
</dbReference>
<evidence type="ECO:0000256" key="10">
    <source>
        <dbReference type="ARBA" id="ARBA00022691"/>
    </source>
</evidence>
<name>A0ABV9QM69_9FIRM</name>
<dbReference type="NCBIfam" id="NF000648">
    <property type="entry name" value="PRK00026.1"/>
    <property type="match status" value="1"/>
</dbReference>
<dbReference type="RefSeq" id="WP_379789064.1">
    <property type="nucleotide sequence ID" value="NZ_JBHSHL010000051.1"/>
</dbReference>
<evidence type="ECO:0000256" key="9">
    <source>
        <dbReference type="ARBA" id="ARBA00022679"/>
    </source>
</evidence>